<proteinExistence type="predicted"/>
<dbReference type="Proteomes" id="UP000828390">
    <property type="component" value="Unassembled WGS sequence"/>
</dbReference>
<dbReference type="EMBL" id="JAIWYP010000004">
    <property type="protein sequence ID" value="KAH3830161.1"/>
    <property type="molecule type" value="Genomic_DNA"/>
</dbReference>
<comment type="caution">
    <text evidence="1">The sequence shown here is derived from an EMBL/GenBank/DDBJ whole genome shotgun (WGS) entry which is preliminary data.</text>
</comment>
<dbReference type="InterPro" id="IPR032675">
    <property type="entry name" value="LRR_dom_sf"/>
</dbReference>
<reference evidence="1" key="2">
    <citation type="submission" date="2020-11" db="EMBL/GenBank/DDBJ databases">
        <authorList>
            <person name="McCartney M.A."/>
            <person name="Auch B."/>
            <person name="Kono T."/>
            <person name="Mallez S."/>
            <person name="Becker A."/>
            <person name="Gohl D.M."/>
            <person name="Silverstein K.A.T."/>
            <person name="Koren S."/>
            <person name="Bechman K.B."/>
            <person name="Herman A."/>
            <person name="Abrahante J.E."/>
            <person name="Garbe J."/>
        </authorList>
    </citation>
    <scope>NUCLEOTIDE SEQUENCE</scope>
    <source>
        <strain evidence="1">Duluth1</strain>
        <tissue evidence="1">Whole animal</tissue>
    </source>
</reference>
<keyword evidence="2" id="KW-1185">Reference proteome</keyword>
<reference evidence="1" key="1">
    <citation type="journal article" date="2019" name="bioRxiv">
        <title>The Genome of the Zebra Mussel, Dreissena polymorpha: A Resource for Invasive Species Research.</title>
        <authorList>
            <person name="McCartney M.A."/>
            <person name="Auch B."/>
            <person name="Kono T."/>
            <person name="Mallez S."/>
            <person name="Zhang Y."/>
            <person name="Obille A."/>
            <person name="Becker A."/>
            <person name="Abrahante J.E."/>
            <person name="Garbe J."/>
            <person name="Badalamenti J.P."/>
            <person name="Herman A."/>
            <person name="Mangelson H."/>
            <person name="Liachko I."/>
            <person name="Sullivan S."/>
            <person name="Sone E.D."/>
            <person name="Koren S."/>
            <person name="Silverstein K.A.T."/>
            <person name="Beckman K.B."/>
            <person name="Gohl D.M."/>
        </authorList>
    </citation>
    <scope>NUCLEOTIDE SEQUENCE</scope>
    <source>
        <strain evidence="1">Duluth1</strain>
        <tissue evidence="1">Whole animal</tissue>
    </source>
</reference>
<name>A0A9D4H5W8_DREPO</name>
<evidence type="ECO:0000313" key="1">
    <source>
        <dbReference type="EMBL" id="KAH3830161.1"/>
    </source>
</evidence>
<gene>
    <name evidence="1" type="ORF">DPMN_103400</name>
</gene>
<accession>A0A9D4H5W8</accession>
<dbReference type="Gene3D" id="3.80.10.10">
    <property type="entry name" value="Ribonuclease Inhibitor"/>
    <property type="match status" value="1"/>
</dbReference>
<evidence type="ECO:0000313" key="2">
    <source>
        <dbReference type="Proteomes" id="UP000828390"/>
    </source>
</evidence>
<dbReference type="AlphaFoldDB" id="A0A9D4H5W8"/>
<organism evidence="1 2">
    <name type="scientific">Dreissena polymorpha</name>
    <name type="common">Zebra mussel</name>
    <name type="synonym">Mytilus polymorpha</name>
    <dbReference type="NCBI Taxonomy" id="45954"/>
    <lineage>
        <taxon>Eukaryota</taxon>
        <taxon>Metazoa</taxon>
        <taxon>Spiralia</taxon>
        <taxon>Lophotrochozoa</taxon>
        <taxon>Mollusca</taxon>
        <taxon>Bivalvia</taxon>
        <taxon>Autobranchia</taxon>
        <taxon>Heteroconchia</taxon>
        <taxon>Euheterodonta</taxon>
        <taxon>Imparidentia</taxon>
        <taxon>Neoheterodontei</taxon>
        <taxon>Myida</taxon>
        <taxon>Dreissenoidea</taxon>
        <taxon>Dreissenidae</taxon>
        <taxon>Dreissena</taxon>
    </lineage>
</organism>
<sequence>MVDENLVAIARLREDTLDTLAVPECCIHYEEMDSDPNPSETHLRELACRLSHRISKSLGRNWRPLPDDSLPEAIFDEMANAEEVYNHIFLEDQKYIQM</sequence>
<protein>
    <submittedName>
        <fullName evidence="1">Uncharacterized protein</fullName>
    </submittedName>
</protein>